<evidence type="ECO:0000256" key="3">
    <source>
        <dbReference type="ARBA" id="ARBA00023172"/>
    </source>
</evidence>
<proteinExistence type="inferred from homology"/>
<dbReference type="InterPro" id="IPR010998">
    <property type="entry name" value="Integrase_recombinase_N"/>
</dbReference>
<keyword evidence="2" id="KW-0238">DNA-binding</keyword>
<keyword evidence="6" id="KW-1185">Reference proteome</keyword>
<gene>
    <name evidence="5" type="ORF">J2S07_004410</name>
</gene>
<name>A0ABT9VAM9_9BACL</name>
<evidence type="ECO:0000259" key="4">
    <source>
        <dbReference type="PROSITE" id="PS51898"/>
    </source>
</evidence>
<evidence type="ECO:0000256" key="2">
    <source>
        <dbReference type="ARBA" id="ARBA00023125"/>
    </source>
</evidence>
<dbReference type="InterPro" id="IPR011010">
    <property type="entry name" value="DNA_brk_join_enz"/>
</dbReference>
<dbReference type="PANTHER" id="PTHR30349:SF64">
    <property type="entry name" value="PROPHAGE INTEGRASE INTD-RELATED"/>
    <property type="match status" value="1"/>
</dbReference>
<dbReference type="PANTHER" id="PTHR30349">
    <property type="entry name" value="PHAGE INTEGRASE-RELATED"/>
    <property type="match status" value="1"/>
</dbReference>
<accession>A0ABT9VAM9</accession>
<dbReference type="Pfam" id="PF00589">
    <property type="entry name" value="Phage_integrase"/>
    <property type="match status" value="1"/>
</dbReference>
<evidence type="ECO:0000256" key="1">
    <source>
        <dbReference type="ARBA" id="ARBA00008857"/>
    </source>
</evidence>
<dbReference type="InterPro" id="IPR050090">
    <property type="entry name" value="Tyrosine_recombinase_XerCD"/>
</dbReference>
<dbReference type="InterPro" id="IPR013762">
    <property type="entry name" value="Integrase-like_cat_sf"/>
</dbReference>
<organism evidence="5 6">
    <name type="scientific">Anoxybacillus andreesenii</name>
    <dbReference type="NCBI Taxonomy" id="1325932"/>
    <lineage>
        <taxon>Bacteria</taxon>
        <taxon>Bacillati</taxon>
        <taxon>Bacillota</taxon>
        <taxon>Bacilli</taxon>
        <taxon>Bacillales</taxon>
        <taxon>Anoxybacillaceae</taxon>
        <taxon>Anoxybacillus</taxon>
    </lineage>
</organism>
<dbReference type="Proteomes" id="UP001231362">
    <property type="component" value="Unassembled WGS sequence"/>
</dbReference>
<feature type="domain" description="Tyr recombinase" evidence="4">
    <location>
        <begin position="155"/>
        <end position="350"/>
    </location>
</feature>
<dbReference type="EMBL" id="JAUSTU010000060">
    <property type="protein sequence ID" value="MDQ0158021.1"/>
    <property type="molecule type" value="Genomic_DNA"/>
</dbReference>
<dbReference type="Gene3D" id="1.10.443.10">
    <property type="entry name" value="Intergrase catalytic core"/>
    <property type="match status" value="1"/>
</dbReference>
<keyword evidence="3" id="KW-0233">DNA recombination</keyword>
<dbReference type="Gene3D" id="1.10.150.130">
    <property type="match status" value="1"/>
</dbReference>
<reference evidence="5 6" key="1">
    <citation type="submission" date="2023-07" db="EMBL/GenBank/DDBJ databases">
        <title>Genomic Encyclopedia of Type Strains, Phase IV (KMG-IV): sequencing the most valuable type-strain genomes for metagenomic binning, comparative biology and taxonomic classification.</title>
        <authorList>
            <person name="Goeker M."/>
        </authorList>
    </citation>
    <scope>NUCLEOTIDE SEQUENCE [LARGE SCALE GENOMIC DNA]</scope>
    <source>
        <strain evidence="5 6">DSM 23948</strain>
    </source>
</reference>
<dbReference type="InterPro" id="IPR002104">
    <property type="entry name" value="Integrase_catalytic"/>
</dbReference>
<comment type="caution">
    <text evidence="5">The sequence shown here is derived from an EMBL/GenBank/DDBJ whole genome shotgun (WGS) entry which is preliminary data.</text>
</comment>
<dbReference type="SUPFAM" id="SSF56349">
    <property type="entry name" value="DNA breaking-rejoining enzymes"/>
    <property type="match status" value="1"/>
</dbReference>
<evidence type="ECO:0000313" key="5">
    <source>
        <dbReference type="EMBL" id="MDQ0158021.1"/>
    </source>
</evidence>
<comment type="similarity">
    <text evidence="1">Belongs to the 'phage' integrase family.</text>
</comment>
<evidence type="ECO:0000313" key="6">
    <source>
        <dbReference type="Proteomes" id="UP001231362"/>
    </source>
</evidence>
<protein>
    <submittedName>
        <fullName evidence="5">Integrase</fullName>
    </submittedName>
</protein>
<sequence>MLNAKYGVEYNRSTTDFFVDFMKIENTVFRQYFKKYLHTRLLGGGRFSWGTARKYSIYVPRFLNFISEIEPQWNDLKGLTRQHIESYLNYLRDYSINELKQKNANPKQNRSDNIKCVYTFLKDIQRFEYSIASEKSTSLLLYPEDYPSLDKKSDDVIEYIPDSVLEQLFGNINELNPDVQPVVWVAYKTGLRISDVLGLTQDCLVRLNGKYSIVTDIEKVYVKGHRIPIDEELANMLAVVIHNSKEFSNDDNNPNKYIFVRYKGFRKGLPYAQGWISDKLNELAIKKNITDEMGNLFHFKNHQFRHTYAVKLLNGGADILTVQELLAHASPEMTLRYARLLDDTKRKEFEKVIKQGVFTFDLNGEIHEVSETEDIPEDILDMIWKDEKLNALDNPYGTCRARVNGNCPLAAEPPCLTANDGKPCFDLSVGMDSFDVKKYELLIESTTKTIQVAKEYGREEMVKANEKNLDRYKNIYETIKKGNVIFGRIDRMKRQLDRKKMKGVTHG</sequence>
<dbReference type="PROSITE" id="PS51898">
    <property type="entry name" value="TYR_RECOMBINASE"/>
    <property type="match status" value="1"/>
</dbReference>